<evidence type="ECO:0000313" key="5">
    <source>
        <dbReference type="Ensembl" id="ENSLACP00000000222.1"/>
    </source>
</evidence>
<dbReference type="Proteomes" id="UP000008672">
    <property type="component" value="Unassembled WGS sequence"/>
</dbReference>
<comment type="similarity">
    <text evidence="2">Belongs to the DNase II family.</text>
</comment>
<dbReference type="GeneTree" id="ENSGT00390000002634"/>
<evidence type="ECO:0000256" key="1">
    <source>
        <dbReference type="ARBA" id="ARBA00000447"/>
    </source>
</evidence>
<gene>
    <name evidence="5" type="primary">DNASE2B</name>
</gene>
<keyword evidence="6" id="KW-1185">Reference proteome</keyword>
<dbReference type="OMA" id="ANIDVWN"/>
<reference evidence="6" key="1">
    <citation type="submission" date="2011-08" db="EMBL/GenBank/DDBJ databases">
        <title>The draft genome of Latimeria chalumnae.</title>
        <authorList>
            <person name="Di Palma F."/>
            <person name="Alfoldi J."/>
            <person name="Johnson J."/>
            <person name="Berlin A."/>
            <person name="Gnerre S."/>
            <person name="Jaffe D."/>
            <person name="MacCallum I."/>
            <person name="Young S."/>
            <person name="Walker B.J."/>
            <person name="Lander E."/>
            <person name="Lindblad-Toh K."/>
        </authorList>
    </citation>
    <scope>NUCLEOTIDE SEQUENCE [LARGE SCALE GENOMIC DNA]</scope>
    <source>
        <strain evidence="6">Wild caught</strain>
    </source>
</reference>
<reference evidence="5" key="3">
    <citation type="submission" date="2025-09" db="UniProtKB">
        <authorList>
            <consortium name="Ensembl"/>
        </authorList>
    </citation>
    <scope>IDENTIFICATION</scope>
</reference>
<dbReference type="eggNOG" id="KOG3825">
    <property type="taxonomic scope" value="Eukaryota"/>
</dbReference>
<comment type="catalytic activity">
    <reaction evidence="1">
        <text>Endonucleolytic cleavage to nucleoside 3'-phosphates and 3'-phosphooligonucleotide end-products.</text>
        <dbReference type="EC" id="3.1.22.1"/>
    </reaction>
</comment>
<protein>
    <recommendedName>
        <fullName evidence="3">deoxyribonuclease II</fullName>
        <ecNumber evidence="3">3.1.22.1</ecNumber>
    </recommendedName>
</protein>
<dbReference type="PANTHER" id="PTHR10858:SF2">
    <property type="entry name" value="DEOXYRIBONUCLEASE-2-BETA"/>
    <property type="match status" value="1"/>
</dbReference>
<sequence>NSIAYMMYNDDPELLQTWTKIKHSKGVLLLDKSQGFWLIHSVPRFPPVPVKGYGYPSSGRLYGQTAICVTYKFKQFIEIGAQLLYYNSNVYSCSFPDAFLPELSDLHVLCKGSQQHLTSNRRLTKLESAQGEKFVSFAKSQYFVDDIYAAWVAQALNTDLLAETWQRKGYCLPSNCSLPKHVNNIIRVKLPESVFFYSYHDHSKWCVSHSYEDQWTCLGDMNRAPQQAKCSGGLICTQNQYIYKAFREAVSWYKSCNHPPPTTTTTTTTRG</sequence>
<dbReference type="AlphaFoldDB" id="H2ZS51"/>
<accession>H2ZS51</accession>
<reference evidence="5" key="2">
    <citation type="submission" date="2025-08" db="UniProtKB">
        <authorList>
            <consortium name="Ensembl"/>
        </authorList>
    </citation>
    <scope>IDENTIFICATION</scope>
</reference>
<dbReference type="EC" id="3.1.22.1" evidence="3"/>
<evidence type="ECO:0000256" key="4">
    <source>
        <dbReference type="ARBA" id="ARBA00022801"/>
    </source>
</evidence>
<dbReference type="HOGENOM" id="CLU_053867_1_0_1"/>
<name>H2ZS51_LATCH</name>
<keyword evidence="4" id="KW-0378">Hydrolase</keyword>
<dbReference type="InParanoid" id="H2ZS51"/>
<evidence type="ECO:0000256" key="3">
    <source>
        <dbReference type="ARBA" id="ARBA00012036"/>
    </source>
</evidence>
<dbReference type="PANTHER" id="PTHR10858">
    <property type="entry name" value="DEOXYRIBONUCLEASE II"/>
    <property type="match status" value="1"/>
</dbReference>
<dbReference type="EMBL" id="AFYH01272875">
    <property type="status" value="NOT_ANNOTATED_CDS"/>
    <property type="molecule type" value="Genomic_DNA"/>
</dbReference>
<organism evidence="5 6">
    <name type="scientific">Latimeria chalumnae</name>
    <name type="common">Coelacanth</name>
    <dbReference type="NCBI Taxonomy" id="7897"/>
    <lineage>
        <taxon>Eukaryota</taxon>
        <taxon>Metazoa</taxon>
        <taxon>Chordata</taxon>
        <taxon>Craniata</taxon>
        <taxon>Vertebrata</taxon>
        <taxon>Euteleostomi</taxon>
        <taxon>Coelacanthiformes</taxon>
        <taxon>Coelacanthidae</taxon>
        <taxon>Latimeria</taxon>
    </lineage>
</organism>
<evidence type="ECO:0000313" key="6">
    <source>
        <dbReference type="Proteomes" id="UP000008672"/>
    </source>
</evidence>
<dbReference type="Pfam" id="PF03265">
    <property type="entry name" value="DNase_II"/>
    <property type="match status" value="1"/>
</dbReference>
<dbReference type="Ensembl" id="ENSLACT00000000224.1">
    <property type="protein sequence ID" value="ENSLACP00000000222.1"/>
    <property type="gene ID" value="ENSLACG00000000201.1"/>
</dbReference>
<dbReference type="GO" id="GO:0006309">
    <property type="term" value="P:apoptotic DNA fragmentation"/>
    <property type="evidence" value="ECO:0007669"/>
    <property type="project" value="TreeGrafter"/>
</dbReference>
<proteinExistence type="inferred from homology"/>
<dbReference type="FunCoup" id="H2ZS51">
    <property type="interactions" value="207"/>
</dbReference>
<dbReference type="STRING" id="7897.ENSLACP00000000222"/>
<dbReference type="InterPro" id="IPR004947">
    <property type="entry name" value="DNase_II"/>
</dbReference>
<dbReference type="GO" id="GO:0004531">
    <property type="term" value="F:deoxyribonuclease II activity"/>
    <property type="evidence" value="ECO:0007669"/>
    <property type="project" value="UniProtKB-EC"/>
</dbReference>
<evidence type="ECO:0000256" key="2">
    <source>
        <dbReference type="ARBA" id="ARBA00007527"/>
    </source>
</evidence>